<accession>A0A9J5ZPB8</accession>
<evidence type="ECO:0000256" key="2">
    <source>
        <dbReference type="ARBA" id="ARBA00006234"/>
    </source>
</evidence>
<keyword evidence="6 12" id="KW-0547">Nucleotide-binding</keyword>
<evidence type="ECO:0000256" key="8">
    <source>
        <dbReference type="ARBA" id="ARBA00022840"/>
    </source>
</evidence>
<comment type="similarity">
    <text evidence="2">Belongs to the protein kinase superfamily. CAMK Ser/Thr protein kinase family. SNF1 subfamily.</text>
</comment>
<comment type="catalytic activity">
    <reaction evidence="11">
        <text>L-seryl-[protein] + ATP = O-phospho-L-seryl-[protein] + ADP + H(+)</text>
        <dbReference type="Rhea" id="RHEA:17989"/>
        <dbReference type="Rhea" id="RHEA-COMP:9863"/>
        <dbReference type="Rhea" id="RHEA-COMP:11604"/>
        <dbReference type="ChEBI" id="CHEBI:15378"/>
        <dbReference type="ChEBI" id="CHEBI:29999"/>
        <dbReference type="ChEBI" id="CHEBI:30616"/>
        <dbReference type="ChEBI" id="CHEBI:83421"/>
        <dbReference type="ChEBI" id="CHEBI:456216"/>
        <dbReference type="EC" id="2.7.11.1"/>
    </reaction>
</comment>
<dbReference type="InterPro" id="IPR011009">
    <property type="entry name" value="Kinase-like_dom_sf"/>
</dbReference>
<comment type="cofactor">
    <cofactor evidence="1">
        <name>Mn(2+)</name>
        <dbReference type="ChEBI" id="CHEBI:29035"/>
    </cofactor>
</comment>
<evidence type="ECO:0000256" key="11">
    <source>
        <dbReference type="ARBA" id="ARBA00048679"/>
    </source>
</evidence>
<evidence type="ECO:0000259" key="15">
    <source>
        <dbReference type="PROSITE" id="PS50011"/>
    </source>
</evidence>
<comment type="catalytic activity">
    <reaction evidence="10">
        <text>L-threonyl-[protein] + ATP = O-phospho-L-threonyl-[protein] + ADP + H(+)</text>
        <dbReference type="Rhea" id="RHEA:46608"/>
        <dbReference type="Rhea" id="RHEA-COMP:11060"/>
        <dbReference type="Rhea" id="RHEA-COMP:11605"/>
        <dbReference type="ChEBI" id="CHEBI:15378"/>
        <dbReference type="ChEBI" id="CHEBI:30013"/>
        <dbReference type="ChEBI" id="CHEBI:30616"/>
        <dbReference type="ChEBI" id="CHEBI:61977"/>
        <dbReference type="ChEBI" id="CHEBI:456216"/>
        <dbReference type="EC" id="2.7.11.1"/>
    </reaction>
</comment>
<proteinExistence type="inferred from homology"/>
<evidence type="ECO:0000256" key="12">
    <source>
        <dbReference type="PROSITE-ProRule" id="PRU10141"/>
    </source>
</evidence>
<dbReference type="PROSITE" id="PS50816">
    <property type="entry name" value="NAF"/>
    <property type="match status" value="1"/>
</dbReference>
<protein>
    <recommendedName>
        <fullName evidence="3">non-specific serine/threonine protein kinase</fullName>
        <ecNumber evidence="3">2.7.11.1</ecNumber>
    </recommendedName>
</protein>
<evidence type="ECO:0000256" key="7">
    <source>
        <dbReference type="ARBA" id="ARBA00022777"/>
    </source>
</evidence>
<feature type="domain" description="Protein kinase" evidence="15">
    <location>
        <begin position="47"/>
        <end position="301"/>
    </location>
</feature>
<dbReference type="PANTHER" id="PTHR43895:SF88">
    <property type="entry name" value="NON-SPECIFIC SERINE_THREONINE PROTEIN KINASE"/>
    <property type="match status" value="1"/>
</dbReference>
<sequence length="491" mass="55852">EITRRIDNDSPIISISSRAWMYHLSSCRMSMKSAKMEKKGTILMHKYEIGKLLGQGTFAKVYHARNLKIGQIVAVKVIDKEKVMKVGLIDQIKREISVMRFIRHPNVVELYEVMASKTKIYFAMEYVRGGKLFNKVAKGRLTESAARKYFQQLITSVDFCHSRGVYHRDLKPENILLDETGNLKVSDFGLSALFDTKRQDGLLHTTCGTPAYDVPEVINKRGFDGERADIWSCGVILFVLLAGYLPFHDTNLMEMYKKISKGIFKCPEYFPYEVKKLLSRILDPNPFSRITLAKLMDNNWFKKGFKQIDKPLILDQEHDDDSPRSVFDIVDDLDAECSSGHKEQSSSTIMKPTCLNAFDIISLSPGFDLSSLFEKDKSHRSDARFTTQKSASTIVSRLEEVASMGSFKVKKKDGTVKMQGSKEGRKGQLAIDAEIFEITPAFHVVQVTKQSGDTAEYRNFCDQGLEPSLKDIVWTRQGNEQQQVENQEIKT</sequence>
<dbReference type="PROSITE" id="PS00108">
    <property type="entry name" value="PROTEIN_KINASE_ST"/>
    <property type="match status" value="1"/>
</dbReference>
<evidence type="ECO:0000256" key="6">
    <source>
        <dbReference type="ARBA" id="ARBA00022741"/>
    </source>
</evidence>
<keyword evidence="4 13" id="KW-0723">Serine/threonine-protein kinase</keyword>
<dbReference type="Pfam" id="PF00069">
    <property type="entry name" value="Pkinase"/>
    <property type="match status" value="1"/>
</dbReference>
<comment type="caution">
    <text evidence="17">The sequence shown here is derived from an EMBL/GenBank/DDBJ whole genome shotgun (WGS) entry which is preliminary data.</text>
</comment>
<dbReference type="InterPro" id="IPR008271">
    <property type="entry name" value="Ser/Thr_kinase_AS"/>
</dbReference>
<evidence type="ECO:0000256" key="1">
    <source>
        <dbReference type="ARBA" id="ARBA00001936"/>
    </source>
</evidence>
<keyword evidence="8 12" id="KW-0067">ATP-binding</keyword>
<keyword evidence="18" id="KW-1185">Reference proteome</keyword>
<dbReference type="FunFam" id="3.30.310.80:FF:000005">
    <property type="entry name" value="Non-specific serine/threonine protein kinase"/>
    <property type="match status" value="1"/>
</dbReference>
<dbReference type="AlphaFoldDB" id="A0A9J5ZPB8"/>
<dbReference type="InterPro" id="IPR017441">
    <property type="entry name" value="Protein_kinase_ATP_BS"/>
</dbReference>
<feature type="domain" description="NAF" evidence="16">
    <location>
        <begin position="350"/>
        <end position="374"/>
    </location>
</feature>
<reference evidence="17 18" key="1">
    <citation type="submission" date="2020-09" db="EMBL/GenBank/DDBJ databases">
        <title>De no assembly of potato wild relative species, Solanum commersonii.</title>
        <authorList>
            <person name="Cho K."/>
        </authorList>
    </citation>
    <scope>NUCLEOTIDE SEQUENCE [LARGE SCALE GENOMIC DNA]</scope>
    <source>
        <strain evidence="17">LZ3.2</strain>
        <tissue evidence="17">Leaf</tissue>
    </source>
</reference>
<dbReference type="Gene3D" id="3.30.310.80">
    <property type="entry name" value="Kinase associated domain 1, KA1"/>
    <property type="match status" value="1"/>
</dbReference>
<keyword evidence="9" id="KW-0464">Manganese</keyword>
<dbReference type="GO" id="GO:0004674">
    <property type="term" value="F:protein serine/threonine kinase activity"/>
    <property type="evidence" value="ECO:0007669"/>
    <property type="project" value="UniProtKB-KW"/>
</dbReference>
<dbReference type="GO" id="GO:0005524">
    <property type="term" value="F:ATP binding"/>
    <property type="evidence" value="ECO:0007669"/>
    <property type="project" value="UniProtKB-UniRule"/>
</dbReference>
<dbReference type="Pfam" id="PF03822">
    <property type="entry name" value="NAF"/>
    <property type="match status" value="1"/>
</dbReference>
<organism evidence="17 18">
    <name type="scientific">Solanum commersonii</name>
    <name type="common">Commerson's wild potato</name>
    <name type="synonym">Commerson's nightshade</name>
    <dbReference type="NCBI Taxonomy" id="4109"/>
    <lineage>
        <taxon>Eukaryota</taxon>
        <taxon>Viridiplantae</taxon>
        <taxon>Streptophyta</taxon>
        <taxon>Embryophyta</taxon>
        <taxon>Tracheophyta</taxon>
        <taxon>Spermatophyta</taxon>
        <taxon>Magnoliopsida</taxon>
        <taxon>eudicotyledons</taxon>
        <taxon>Gunneridae</taxon>
        <taxon>Pentapetalae</taxon>
        <taxon>asterids</taxon>
        <taxon>lamiids</taxon>
        <taxon>Solanales</taxon>
        <taxon>Solanaceae</taxon>
        <taxon>Solanoideae</taxon>
        <taxon>Solaneae</taxon>
        <taxon>Solanum</taxon>
    </lineage>
</organism>
<evidence type="ECO:0000313" key="17">
    <source>
        <dbReference type="EMBL" id="KAG5613911.1"/>
    </source>
</evidence>
<dbReference type="PROSITE" id="PS50011">
    <property type="entry name" value="PROTEIN_KINASE_DOM"/>
    <property type="match status" value="1"/>
</dbReference>
<evidence type="ECO:0000256" key="9">
    <source>
        <dbReference type="ARBA" id="ARBA00023211"/>
    </source>
</evidence>
<evidence type="ECO:0000259" key="16">
    <source>
        <dbReference type="PROSITE" id="PS50816"/>
    </source>
</evidence>
<name>A0A9J5ZPB8_SOLCO</name>
<evidence type="ECO:0000256" key="10">
    <source>
        <dbReference type="ARBA" id="ARBA00047899"/>
    </source>
</evidence>
<evidence type="ECO:0000313" key="18">
    <source>
        <dbReference type="Proteomes" id="UP000824120"/>
    </source>
</evidence>
<dbReference type="SUPFAM" id="SSF56112">
    <property type="entry name" value="Protein kinase-like (PK-like)"/>
    <property type="match status" value="1"/>
</dbReference>
<feature type="transmembrane region" description="Helical" evidence="14">
    <location>
        <begin position="228"/>
        <end position="247"/>
    </location>
</feature>
<evidence type="ECO:0000256" key="14">
    <source>
        <dbReference type="SAM" id="Phobius"/>
    </source>
</evidence>
<keyword evidence="7" id="KW-0418">Kinase</keyword>
<keyword evidence="14" id="KW-0812">Transmembrane</keyword>
<dbReference type="EC" id="2.7.11.1" evidence="3"/>
<dbReference type="InterPro" id="IPR004041">
    <property type="entry name" value="NAF_dom"/>
</dbReference>
<dbReference type="SMART" id="SM00220">
    <property type="entry name" value="S_TKc"/>
    <property type="match status" value="1"/>
</dbReference>
<dbReference type="OrthoDB" id="193931at2759"/>
<dbReference type="Proteomes" id="UP000824120">
    <property type="component" value="Chromosome 3"/>
</dbReference>
<feature type="binding site" evidence="12">
    <location>
        <position position="76"/>
    </location>
    <ligand>
        <name>ATP</name>
        <dbReference type="ChEBI" id="CHEBI:30616"/>
    </ligand>
</feature>
<keyword evidence="14" id="KW-0472">Membrane</keyword>
<dbReference type="PANTHER" id="PTHR43895">
    <property type="entry name" value="CALCIUM/CALMODULIN-DEPENDENT PROTEIN KINASE KINASE-RELATED"/>
    <property type="match status" value="1"/>
</dbReference>
<dbReference type="FunFam" id="3.30.200.20:FF:000096">
    <property type="entry name" value="Non-specific serine/threonine protein kinase"/>
    <property type="match status" value="1"/>
</dbReference>
<evidence type="ECO:0000256" key="5">
    <source>
        <dbReference type="ARBA" id="ARBA00022679"/>
    </source>
</evidence>
<dbReference type="InterPro" id="IPR000719">
    <property type="entry name" value="Prot_kinase_dom"/>
</dbReference>
<dbReference type="GO" id="GO:0007165">
    <property type="term" value="P:signal transduction"/>
    <property type="evidence" value="ECO:0007669"/>
    <property type="project" value="InterPro"/>
</dbReference>
<dbReference type="InterPro" id="IPR018451">
    <property type="entry name" value="NAF/FISL_domain"/>
</dbReference>
<dbReference type="CDD" id="cd12195">
    <property type="entry name" value="CIPK_C"/>
    <property type="match status" value="1"/>
</dbReference>
<evidence type="ECO:0000256" key="13">
    <source>
        <dbReference type="RuleBase" id="RU000304"/>
    </source>
</evidence>
<keyword evidence="5" id="KW-0808">Transferase</keyword>
<dbReference type="Gene3D" id="1.10.510.10">
    <property type="entry name" value="Transferase(Phosphotransferase) domain 1"/>
    <property type="match status" value="1"/>
</dbReference>
<dbReference type="EMBL" id="JACXVP010000003">
    <property type="protein sequence ID" value="KAG5613911.1"/>
    <property type="molecule type" value="Genomic_DNA"/>
</dbReference>
<dbReference type="PROSITE" id="PS00107">
    <property type="entry name" value="PROTEIN_KINASE_ATP"/>
    <property type="match status" value="1"/>
</dbReference>
<evidence type="ECO:0000256" key="3">
    <source>
        <dbReference type="ARBA" id="ARBA00012513"/>
    </source>
</evidence>
<evidence type="ECO:0000256" key="4">
    <source>
        <dbReference type="ARBA" id="ARBA00022527"/>
    </source>
</evidence>
<dbReference type="FunFam" id="1.10.510.10:FF:000279">
    <property type="entry name" value="Non-specific serine/threonine protein kinase"/>
    <property type="match status" value="1"/>
</dbReference>
<feature type="non-terminal residue" evidence="17">
    <location>
        <position position="491"/>
    </location>
</feature>
<gene>
    <name evidence="17" type="ORF">H5410_013735</name>
</gene>
<keyword evidence="14" id="KW-1133">Transmembrane helix</keyword>